<name>A0A6G7KU05_ASF</name>
<dbReference type="EMBL" id="MN641876">
    <property type="protein sequence ID" value="QII88815.1"/>
    <property type="molecule type" value="Genomic_DNA"/>
</dbReference>
<organismHost>
    <name type="scientific">Phacochoerus aethiopicus</name>
    <name type="common">Warthog</name>
    <dbReference type="NCBI Taxonomy" id="85517"/>
</organismHost>
<evidence type="ECO:0000313" key="1">
    <source>
        <dbReference type="EMBL" id="QII88815.1"/>
    </source>
</evidence>
<sequence>MQIFVVVLADRQRKGLFPTLCARAFWKNQFGHKAVSSFPMLSRCYLQIFLFTLQTLQVQIFWCDVPPPRLPFFHVSSRRQALLLPPSTEKTCTIITPVLSFGYASIQSSLQKCLSALSALFYKLPSFTAMSSLQPCFLSLRILSLSKSARIRLRSRSPSSIWTLLQWKKVSVQKDSKTILCAGSLPPSSSRKHLPTYQTTLCSCPLQNSAAIRRCTCISKSLSPSHTTRCIYLPTRSTCPRPFLCRRCSRYMLQLLTSSRWPRLWSPTRSAFCAKKMGTYSFNQKWMPLCYIRLPCTTCY</sequence>
<reference evidence="1" key="1">
    <citation type="submission" date="2019-11" db="EMBL/GenBank/DDBJ databases">
        <authorList>
            <person name="Ndlovu S.S."/>
            <person name="Carulei O."/>
        </authorList>
    </citation>
    <scope>NUCLEOTIDE SEQUENCE [LARGE SCALE GENOMIC DNA]</scope>
    <source>
        <strain evidence="1">RSA_W1_1999</strain>
    </source>
</reference>
<organismHost>
    <name type="scientific">Phacochoerus africanus</name>
    <name type="common">Warthog</name>
    <dbReference type="NCBI Taxonomy" id="41426"/>
</organismHost>
<organism evidence="1">
    <name type="scientific">African swine fever virus</name>
    <name type="common">ASFV</name>
    <dbReference type="NCBI Taxonomy" id="10497"/>
    <lineage>
        <taxon>Viruses</taxon>
        <taxon>Varidnaviria</taxon>
        <taxon>Bamfordvirae</taxon>
        <taxon>Nucleocytoviricota</taxon>
        <taxon>Pokkesviricetes</taxon>
        <taxon>Asfuvirales</taxon>
        <taxon>Asfarviridae</taxon>
        <taxon>Asfivirus</taxon>
        <taxon>Asfivirus haemorrhagiae</taxon>
    </lineage>
</organism>
<protein>
    <submittedName>
        <fullName evidence="1">PE301R</fullName>
    </submittedName>
</protein>
<organismHost>
    <name type="scientific">Sus scrofa</name>
    <name type="common">Pig</name>
    <dbReference type="NCBI Taxonomy" id="9823"/>
</organismHost>
<organismHost>
    <name type="scientific">Ornithodoros moubata</name>
    <name type="common">Soft tick</name>
    <name type="synonym">Argasid tick</name>
    <dbReference type="NCBI Taxonomy" id="6938"/>
</organismHost>
<organismHost>
    <name type="scientific">Ornithodoros</name>
    <name type="common">relapsing fever ticks</name>
    <dbReference type="NCBI Taxonomy" id="6937"/>
</organismHost>
<organismHost>
    <name type="scientific">Potamochoerus larvatus</name>
    <name type="common">Bushpig</name>
    <dbReference type="NCBI Taxonomy" id="273792"/>
</organismHost>
<accession>A0A6G7KU05</accession>
<gene>
    <name evidence="1" type="primary">E301R</name>
</gene>
<proteinExistence type="predicted"/>